<protein>
    <submittedName>
        <fullName evidence="1">DUF924 domain-containing protein</fullName>
    </submittedName>
</protein>
<keyword evidence="2" id="KW-1185">Reference proteome</keyword>
<dbReference type="AlphaFoldDB" id="A0A2P7AKW2"/>
<dbReference type="SUPFAM" id="SSF48452">
    <property type="entry name" value="TPR-like"/>
    <property type="match status" value="1"/>
</dbReference>
<sequence length="183" mass="21256">MPETEQTTIAGIVDFWREAGEGKWFVKDEEFDEICRQRFLDDHYAAARRQYEQWVETPDGALALMILLDQFPRNFFRETAHMYATDTLARMYASRALEQAHDISTEAGLRAFFYMPFMHSEDLGDQRRCVELCSGGSPANLEYAHEHHDIIQRFGRFPHRNFILGRTTTEEEQAFLDSGGFSG</sequence>
<proteinExistence type="predicted"/>
<dbReference type="Gene3D" id="1.20.58.320">
    <property type="entry name" value="TPR-like"/>
    <property type="match status" value="1"/>
</dbReference>
<evidence type="ECO:0000313" key="1">
    <source>
        <dbReference type="EMBL" id="PSH54843.1"/>
    </source>
</evidence>
<comment type="caution">
    <text evidence="1">The sequence shown here is derived from an EMBL/GenBank/DDBJ whole genome shotgun (WGS) entry which is preliminary data.</text>
</comment>
<accession>A0A2P7AKW2</accession>
<dbReference type="EMBL" id="PGGN01000007">
    <property type="protein sequence ID" value="PSH54843.1"/>
    <property type="molecule type" value="Genomic_DNA"/>
</dbReference>
<reference evidence="2" key="1">
    <citation type="submission" date="2017-11" db="EMBL/GenBank/DDBJ databases">
        <authorList>
            <person name="Kuznetsova I."/>
            <person name="Sazanova A."/>
            <person name="Chirak E."/>
            <person name="Safronova V."/>
            <person name="Willems A."/>
        </authorList>
    </citation>
    <scope>NUCLEOTIDE SEQUENCE [LARGE SCALE GENOMIC DNA]</scope>
    <source>
        <strain evidence="2">PEPV15</strain>
    </source>
</reference>
<gene>
    <name evidence="1" type="ORF">CU100_25035</name>
</gene>
<dbReference type="InterPro" id="IPR011990">
    <property type="entry name" value="TPR-like_helical_dom_sf"/>
</dbReference>
<dbReference type="Pfam" id="PF06041">
    <property type="entry name" value="DUF924"/>
    <property type="match status" value="1"/>
</dbReference>
<dbReference type="RefSeq" id="WP_106719356.1">
    <property type="nucleotide sequence ID" value="NZ_JACHXT010000001.1"/>
</dbReference>
<dbReference type="Gene3D" id="1.25.40.10">
    <property type="entry name" value="Tetratricopeptide repeat domain"/>
    <property type="match status" value="1"/>
</dbReference>
<name>A0A2P7AKW2_9HYPH</name>
<organism evidence="1 2">
    <name type="scientific">Phyllobacterium endophyticum</name>
    <dbReference type="NCBI Taxonomy" id="1149773"/>
    <lineage>
        <taxon>Bacteria</taxon>
        <taxon>Pseudomonadati</taxon>
        <taxon>Pseudomonadota</taxon>
        <taxon>Alphaproteobacteria</taxon>
        <taxon>Hyphomicrobiales</taxon>
        <taxon>Phyllobacteriaceae</taxon>
        <taxon>Phyllobacterium</taxon>
    </lineage>
</organism>
<evidence type="ECO:0000313" key="2">
    <source>
        <dbReference type="Proteomes" id="UP000241158"/>
    </source>
</evidence>
<dbReference type="InterPro" id="IPR010323">
    <property type="entry name" value="DUF924"/>
</dbReference>
<dbReference type="OrthoDB" id="7593450at2"/>
<dbReference type="Proteomes" id="UP000241158">
    <property type="component" value="Unassembled WGS sequence"/>
</dbReference>